<feature type="region of interest" description="Disordered" evidence="1">
    <location>
        <begin position="202"/>
        <end position="238"/>
    </location>
</feature>
<gene>
    <name evidence="2" type="ORF">OKIOD_LOCUS2257</name>
</gene>
<name>A0ABN7RVD1_OIKDI</name>
<dbReference type="EMBL" id="OU015568">
    <property type="protein sequence ID" value="CAG5084641.1"/>
    <property type="molecule type" value="Genomic_DNA"/>
</dbReference>
<sequence length="238" mass="28215">MDKKISSMETPTEIPFGQHNIPTEAEFMEEAKEMLNLAKKIDKSVIFGDKEVLESKAIRIVEEDYEKPELKKTFSEILRSGQKDEPKTDDDEKPSEPTEIEKKFSWEDPECVERLKSIWDDPDYWEPQDLNGEIKVDFENCGEWFYCCYGEKFPAKSHYWPTKQTERAKPVLRRHRCMKKRYEKWTNKMIELGKIRGRRLAAKTRRKALEKKELERRKQVGEKTPKKVPGGPKNSKRK</sequence>
<organism evidence="2 3">
    <name type="scientific">Oikopleura dioica</name>
    <name type="common">Tunicate</name>
    <dbReference type="NCBI Taxonomy" id="34765"/>
    <lineage>
        <taxon>Eukaryota</taxon>
        <taxon>Metazoa</taxon>
        <taxon>Chordata</taxon>
        <taxon>Tunicata</taxon>
        <taxon>Appendicularia</taxon>
        <taxon>Copelata</taxon>
        <taxon>Oikopleuridae</taxon>
        <taxon>Oikopleura</taxon>
    </lineage>
</organism>
<protein>
    <submittedName>
        <fullName evidence="2">Oidioi.mRNA.OKI2018_I69.PAR.g10699.t1.cds</fullName>
    </submittedName>
</protein>
<evidence type="ECO:0000256" key="1">
    <source>
        <dbReference type="SAM" id="MobiDB-lite"/>
    </source>
</evidence>
<proteinExistence type="predicted"/>
<evidence type="ECO:0000313" key="3">
    <source>
        <dbReference type="Proteomes" id="UP001158576"/>
    </source>
</evidence>
<feature type="region of interest" description="Disordered" evidence="1">
    <location>
        <begin position="76"/>
        <end position="102"/>
    </location>
</feature>
<evidence type="ECO:0000313" key="2">
    <source>
        <dbReference type="EMBL" id="CAG5084641.1"/>
    </source>
</evidence>
<reference evidence="2 3" key="1">
    <citation type="submission" date="2021-04" db="EMBL/GenBank/DDBJ databases">
        <authorList>
            <person name="Bliznina A."/>
        </authorList>
    </citation>
    <scope>NUCLEOTIDE SEQUENCE [LARGE SCALE GENOMIC DNA]</scope>
</reference>
<keyword evidence="3" id="KW-1185">Reference proteome</keyword>
<accession>A0ABN7RVD1</accession>
<dbReference type="Proteomes" id="UP001158576">
    <property type="component" value="Chromosome PAR"/>
</dbReference>
<feature type="compositionally biased region" description="Basic and acidic residues" evidence="1">
    <location>
        <begin position="210"/>
        <end position="225"/>
    </location>
</feature>